<dbReference type="RefSeq" id="XP_035661707.1">
    <property type="nucleotide sequence ID" value="XM_035805814.1"/>
</dbReference>
<feature type="domain" description="Cadherin" evidence="13">
    <location>
        <begin position="364"/>
        <end position="486"/>
    </location>
</feature>
<evidence type="ECO:0000256" key="7">
    <source>
        <dbReference type="ARBA" id="ARBA00022989"/>
    </source>
</evidence>
<evidence type="ECO:0000256" key="4">
    <source>
        <dbReference type="ARBA" id="ARBA00022729"/>
    </source>
</evidence>
<proteinExistence type="predicted"/>
<feature type="compositionally biased region" description="Polar residues" evidence="11">
    <location>
        <begin position="643"/>
        <end position="657"/>
    </location>
</feature>
<evidence type="ECO:0000256" key="3">
    <source>
        <dbReference type="ARBA" id="ARBA00022692"/>
    </source>
</evidence>
<dbReference type="GeneID" id="118405960"/>
<dbReference type="SUPFAM" id="SSF49313">
    <property type="entry name" value="Cadherin-like"/>
    <property type="match status" value="4"/>
</dbReference>
<feature type="domain" description="Cadherin" evidence="13">
    <location>
        <begin position="44"/>
        <end position="142"/>
    </location>
</feature>
<dbReference type="Gene3D" id="2.60.40.60">
    <property type="entry name" value="Cadherins"/>
    <property type="match status" value="5"/>
</dbReference>
<dbReference type="SMART" id="SM00112">
    <property type="entry name" value="CA"/>
    <property type="match status" value="4"/>
</dbReference>
<evidence type="ECO:0000256" key="10">
    <source>
        <dbReference type="PROSITE-ProRule" id="PRU00043"/>
    </source>
</evidence>
<keyword evidence="14" id="KW-1185">Reference proteome</keyword>
<reference evidence="14" key="1">
    <citation type="journal article" date="2020" name="Nat. Ecol. Evol.">
        <title>Deeply conserved synteny resolves early events in vertebrate evolution.</title>
        <authorList>
            <person name="Simakov O."/>
            <person name="Marletaz F."/>
            <person name="Yue J.X."/>
            <person name="O'Connell B."/>
            <person name="Jenkins J."/>
            <person name="Brandt A."/>
            <person name="Calef R."/>
            <person name="Tung C.H."/>
            <person name="Huang T.K."/>
            <person name="Schmutz J."/>
            <person name="Satoh N."/>
            <person name="Yu J.K."/>
            <person name="Putnam N.H."/>
            <person name="Green R.E."/>
            <person name="Rokhsar D.S."/>
        </authorList>
    </citation>
    <scope>NUCLEOTIDE SEQUENCE [LARGE SCALE GENOMIC DNA]</scope>
    <source>
        <strain evidence="14">S238N-H82</strain>
    </source>
</reference>
<dbReference type="AlphaFoldDB" id="A0A9J7HNT7"/>
<feature type="domain" description="Cadherin" evidence="13">
    <location>
        <begin position="266"/>
        <end position="363"/>
    </location>
</feature>
<dbReference type="CDD" id="cd11304">
    <property type="entry name" value="Cadherin_repeat"/>
    <property type="match status" value="5"/>
</dbReference>
<dbReference type="PRINTS" id="PR00205">
    <property type="entry name" value="CADHERIN"/>
</dbReference>
<keyword evidence="4" id="KW-0732">Signal</keyword>
<keyword evidence="8 12" id="KW-0472">Membrane</keyword>
<dbReference type="PANTHER" id="PTHR24026">
    <property type="entry name" value="FAT ATYPICAL CADHERIN-RELATED"/>
    <property type="match status" value="1"/>
</dbReference>
<evidence type="ECO:0000313" key="15">
    <source>
        <dbReference type="RefSeq" id="XP_035661707.1"/>
    </source>
</evidence>
<dbReference type="Pfam" id="PF00028">
    <property type="entry name" value="Cadherin"/>
    <property type="match status" value="3"/>
</dbReference>
<protein>
    <submittedName>
        <fullName evidence="15">Protocadherin Fat 4-like</fullName>
    </submittedName>
</protein>
<evidence type="ECO:0000313" key="14">
    <source>
        <dbReference type="Proteomes" id="UP000001554"/>
    </source>
</evidence>
<dbReference type="GO" id="GO:0005886">
    <property type="term" value="C:plasma membrane"/>
    <property type="evidence" value="ECO:0007669"/>
    <property type="project" value="UniProtKB-SubCell"/>
</dbReference>
<dbReference type="InterPro" id="IPR015919">
    <property type="entry name" value="Cadherin-like_sf"/>
</dbReference>
<keyword evidence="7 12" id="KW-1133">Transmembrane helix</keyword>
<name>A0A9J7HNT7_BRAFL</name>
<evidence type="ECO:0000256" key="5">
    <source>
        <dbReference type="ARBA" id="ARBA00022737"/>
    </source>
</evidence>
<dbReference type="Proteomes" id="UP000001554">
    <property type="component" value="Chromosome 18"/>
</dbReference>
<feature type="domain" description="Cadherin" evidence="13">
    <location>
        <begin position="166"/>
        <end position="265"/>
    </location>
</feature>
<keyword evidence="3 12" id="KW-0812">Transmembrane</keyword>
<dbReference type="PROSITE" id="PS00232">
    <property type="entry name" value="CADHERIN_1"/>
    <property type="match status" value="2"/>
</dbReference>
<dbReference type="GO" id="GO:0007156">
    <property type="term" value="P:homophilic cell adhesion via plasma membrane adhesion molecules"/>
    <property type="evidence" value="ECO:0007669"/>
    <property type="project" value="InterPro"/>
</dbReference>
<feature type="region of interest" description="Disordered" evidence="11">
    <location>
        <begin position="562"/>
        <end position="717"/>
    </location>
</feature>
<sequence length="717" mass="79336">MDNGHPSRTDSVRLTIEVTDVNDNAPIFDRDDYNSSTHRGLPTTEVLVTVSANDRDSGVNAQIMYSITGQYGIKPIRATIGETLFNINSSTGEIGVTTHFLYDDTQQYELIVTATDMGEPPLSNTTTVVIDVANTNFFAPEFLNTPVYRTMDEDTGTVWNSRPREVAKIKATDNDTEAEGQVIFLLPSNDNISDLFRVTTTKEVSDVNQDIFVGRIVTNAPLDREAHISGLNLTVLAVDQGATPKTSTALIHITLNDVNDNPPTLIVPTELVPIPQSSQVGTPVFKVQVDDPDIVNEFSFETIPSNHEYFSIIETTGLIFTIKDFPEQREHTLFIIVNDGSGKTDYGAISIFVGNPNLHAPVFSQLLYRTTVQQDLQVGTNLTDLNIFACDMDCPDSCNVSLSANCTTNEGRLTYGIATGNARDIFVIDPHTGLISTKWPLESLSLIPNYILVVIATDQSENSRTGSATVWVDVVHLGTTSVAPTAFPSDTKKLETDLDNHRYALFGVSGFAGLLLMITLGLLVKLVSANRRVKQMSTAHLTTPAFTAPQYDYVPGMTDYAYAEGTGTDDESPAPPPVANRPPLTLNNEERRAQATDRSHNVAMEMRSRMRPELQRQNRLEVRTADDRSRNSIYREQKYDYLQLNTRDTSNTASPTAETAEADKYGYLKPANQARQNNQRGQPNNPYQNDKMNRRSQVYTKDIPAPDYDVLPTETRI</sequence>
<dbReference type="InterPro" id="IPR002126">
    <property type="entry name" value="Cadherin-like_dom"/>
</dbReference>
<reference evidence="15" key="2">
    <citation type="submission" date="2025-08" db="UniProtKB">
        <authorList>
            <consortium name="RefSeq"/>
        </authorList>
    </citation>
    <scope>IDENTIFICATION</scope>
    <source>
        <strain evidence="15">S238N-H82</strain>
        <tissue evidence="15">Testes</tissue>
    </source>
</reference>
<dbReference type="KEGG" id="bfo:118405960"/>
<feature type="compositionally biased region" description="Low complexity" evidence="11">
    <location>
        <begin position="670"/>
        <end position="689"/>
    </location>
</feature>
<gene>
    <name evidence="15" type="primary">LOC118405960</name>
</gene>
<accession>A0A9J7HNT7</accession>
<dbReference type="FunFam" id="2.60.40.60:FF:000013">
    <property type="entry name" value="Cadherin EGF LAG seven-pass G-type receptor"/>
    <property type="match status" value="1"/>
</dbReference>
<evidence type="ECO:0000256" key="11">
    <source>
        <dbReference type="SAM" id="MobiDB-lite"/>
    </source>
</evidence>
<dbReference type="GO" id="GO:0005509">
    <property type="term" value="F:calcium ion binding"/>
    <property type="evidence" value="ECO:0007669"/>
    <property type="project" value="UniProtKB-UniRule"/>
</dbReference>
<dbReference type="PANTHER" id="PTHR24026:SF126">
    <property type="entry name" value="PROTOCADHERIN FAT 4"/>
    <property type="match status" value="1"/>
</dbReference>
<feature type="transmembrane region" description="Helical" evidence="12">
    <location>
        <begin position="503"/>
        <end position="527"/>
    </location>
</feature>
<feature type="domain" description="Cadherin" evidence="13">
    <location>
        <begin position="2"/>
        <end position="28"/>
    </location>
</feature>
<keyword evidence="2" id="KW-0245">EGF-like domain</keyword>
<dbReference type="OrthoDB" id="6252479at2759"/>
<dbReference type="OMA" id="HEIAMEM"/>
<evidence type="ECO:0000256" key="2">
    <source>
        <dbReference type="ARBA" id="ARBA00022536"/>
    </source>
</evidence>
<evidence type="ECO:0000256" key="8">
    <source>
        <dbReference type="ARBA" id="ARBA00023136"/>
    </source>
</evidence>
<dbReference type="InterPro" id="IPR020894">
    <property type="entry name" value="Cadherin_CS"/>
</dbReference>
<keyword evidence="5" id="KW-0677">Repeat</keyword>
<evidence type="ECO:0000256" key="9">
    <source>
        <dbReference type="ARBA" id="ARBA00023157"/>
    </source>
</evidence>
<feature type="compositionally biased region" description="Basic and acidic residues" evidence="11">
    <location>
        <begin position="588"/>
        <end position="639"/>
    </location>
</feature>
<evidence type="ECO:0000256" key="1">
    <source>
        <dbReference type="ARBA" id="ARBA00004370"/>
    </source>
</evidence>
<keyword evidence="9" id="KW-1015">Disulfide bond</keyword>
<organism evidence="14 15">
    <name type="scientific">Branchiostoma floridae</name>
    <name type="common">Florida lancelet</name>
    <name type="synonym">Amphioxus</name>
    <dbReference type="NCBI Taxonomy" id="7739"/>
    <lineage>
        <taxon>Eukaryota</taxon>
        <taxon>Metazoa</taxon>
        <taxon>Chordata</taxon>
        <taxon>Cephalochordata</taxon>
        <taxon>Leptocardii</taxon>
        <taxon>Amphioxiformes</taxon>
        <taxon>Branchiostomatidae</taxon>
        <taxon>Branchiostoma</taxon>
    </lineage>
</organism>
<evidence type="ECO:0000256" key="12">
    <source>
        <dbReference type="SAM" id="Phobius"/>
    </source>
</evidence>
<keyword evidence="6 10" id="KW-0106">Calcium</keyword>
<comment type="subcellular location">
    <subcellularLocation>
        <location evidence="1">Membrane</location>
    </subcellularLocation>
</comment>
<evidence type="ECO:0000256" key="6">
    <source>
        <dbReference type="ARBA" id="ARBA00022837"/>
    </source>
</evidence>
<evidence type="ECO:0000259" key="13">
    <source>
        <dbReference type="PROSITE" id="PS50268"/>
    </source>
</evidence>
<dbReference type="PROSITE" id="PS50268">
    <property type="entry name" value="CADHERIN_2"/>
    <property type="match status" value="5"/>
</dbReference>